<dbReference type="SMART" id="SM00903">
    <property type="entry name" value="Flavin_Reduct"/>
    <property type="match status" value="1"/>
</dbReference>
<dbReference type="Gene3D" id="2.30.110.10">
    <property type="entry name" value="Electron Transport, Fmn-binding Protein, Chain A"/>
    <property type="match status" value="1"/>
</dbReference>
<dbReference type="GO" id="GO:0016646">
    <property type="term" value="F:oxidoreductase activity, acting on the CH-NH group of donors, NAD or NADP as acceptor"/>
    <property type="evidence" value="ECO:0007669"/>
    <property type="project" value="UniProtKB-ARBA"/>
</dbReference>
<evidence type="ECO:0000256" key="3">
    <source>
        <dbReference type="ARBA" id="ARBA00038054"/>
    </source>
</evidence>
<organism evidence="5 6">
    <name type="scientific">Desulfosarcina ovata subsp. ovata</name>
    <dbReference type="NCBI Taxonomy" id="2752305"/>
    <lineage>
        <taxon>Bacteria</taxon>
        <taxon>Pseudomonadati</taxon>
        <taxon>Thermodesulfobacteriota</taxon>
        <taxon>Desulfobacteria</taxon>
        <taxon>Desulfobacterales</taxon>
        <taxon>Desulfosarcinaceae</taxon>
        <taxon>Desulfosarcina</taxon>
    </lineage>
</organism>
<dbReference type="AlphaFoldDB" id="A0A5K8A4F5"/>
<dbReference type="InterPro" id="IPR002563">
    <property type="entry name" value="Flavin_Rdtase-like_dom"/>
</dbReference>
<dbReference type="SUPFAM" id="SSF50475">
    <property type="entry name" value="FMN-binding split barrel"/>
    <property type="match status" value="1"/>
</dbReference>
<comment type="similarity">
    <text evidence="3">Belongs to the flavoredoxin family.</text>
</comment>
<gene>
    <name evidence="5" type="ORF">DSCOOX_06020</name>
</gene>
<evidence type="ECO:0000259" key="4">
    <source>
        <dbReference type="SMART" id="SM00903"/>
    </source>
</evidence>
<dbReference type="InterPro" id="IPR052174">
    <property type="entry name" value="Flavoredoxin"/>
</dbReference>
<dbReference type="Proteomes" id="UP000422108">
    <property type="component" value="Chromosome"/>
</dbReference>
<proteinExistence type="inferred from homology"/>
<dbReference type="Pfam" id="PF01613">
    <property type="entry name" value="Flavin_Reduct"/>
    <property type="match status" value="1"/>
</dbReference>
<accession>A0A5K8A4F5</accession>
<protein>
    <submittedName>
        <fullName evidence="5">Flavodoxin</fullName>
    </submittedName>
</protein>
<evidence type="ECO:0000313" key="6">
    <source>
        <dbReference type="Proteomes" id="UP000422108"/>
    </source>
</evidence>
<keyword evidence="2" id="KW-0285">Flavoprotein</keyword>
<name>A0A5K8A4F5_9BACT</name>
<dbReference type="EMBL" id="AP021879">
    <property type="protein sequence ID" value="BBO87422.1"/>
    <property type="molecule type" value="Genomic_DNA"/>
</dbReference>
<comment type="cofactor">
    <cofactor evidence="1">
        <name>FMN</name>
        <dbReference type="ChEBI" id="CHEBI:58210"/>
    </cofactor>
</comment>
<evidence type="ECO:0000256" key="1">
    <source>
        <dbReference type="ARBA" id="ARBA00001917"/>
    </source>
</evidence>
<dbReference type="PANTHER" id="PTHR43567">
    <property type="entry name" value="FLAVOREDOXIN-RELATED-RELATED"/>
    <property type="match status" value="1"/>
</dbReference>
<dbReference type="InterPro" id="IPR012349">
    <property type="entry name" value="Split_barrel_FMN-bd"/>
</dbReference>
<feature type="domain" description="Flavin reductase like" evidence="4">
    <location>
        <begin position="11"/>
        <end position="169"/>
    </location>
</feature>
<dbReference type="PANTHER" id="PTHR43567:SF1">
    <property type="entry name" value="FLAVOREDOXIN"/>
    <property type="match status" value="1"/>
</dbReference>
<evidence type="ECO:0000256" key="2">
    <source>
        <dbReference type="ARBA" id="ARBA00022630"/>
    </source>
</evidence>
<dbReference type="GO" id="GO:0010181">
    <property type="term" value="F:FMN binding"/>
    <property type="evidence" value="ECO:0007669"/>
    <property type="project" value="InterPro"/>
</dbReference>
<dbReference type="RefSeq" id="WP_155308880.1">
    <property type="nucleotide sequence ID" value="NZ_AP021879.1"/>
</dbReference>
<keyword evidence="6" id="KW-1185">Reference proteome</keyword>
<reference evidence="5 6" key="1">
    <citation type="submission" date="2019-11" db="EMBL/GenBank/DDBJ databases">
        <title>Comparative genomics of hydrocarbon-degrading Desulfosarcina strains.</title>
        <authorList>
            <person name="Watanabe M."/>
            <person name="Kojima H."/>
            <person name="Fukui M."/>
        </authorList>
    </citation>
    <scope>NUCLEOTIDE SEQUENCE [LARGE SCALE GENOMIC DNA]</scope>
    <source>
        <strain evidence="6">oXyS1</strain>
    </source>
</reference>
<sequence>MVKKSCLGPEALLFPTPSVLVGTVVDGRPNFMTAAWCGIASSKPPAISVAVRGERHTLKGILANGEFSINVPAAGMAADVDFCGIYSGRKVDKSTVFELFNGDLANAPLVADCPVNLECRLRHTLNLGAHTLVVGEVIQTHVTESCLTDGKPDAVKIDPLVYSPGSGYYQRLGEIVGKAFSIGKKKDKGA</sequence>
<evidence type="ECO:0000313" key="5">
    <source>
        <dbReference type="EMBL" id="BBO87422.1"/>
    </source>
</evidence>